<keyword evidence="3" id="KW-0413">Isomerase</keyword>
<sequence>MLEIIREVTRSGARTVAAVDALTEPQVRAPSALPGWSRGHVISHVARSADAYRWLLGVARTGVEPGPRSDGAVLARATAEGAELPAAELAADLGGRLEALFADAAAMPAERWDTPVTALAGWPHPAWYTLYRCWRELETHLVDLDVGYHPADWPEPYVAWALDDTIAALTARDFPLARVEAVDLGRSWSLAARGPVVTGPGHAVLGWLSGRANGTPPGSDGPLPQPPTWPLPLVRP</sequence>
<gene>
    <name evidence="3" type="ORF">GCM10009665_75950</name>
</gene>
<reference evidence="4" key="1">
    <citation type="journal article" date="2019" name="Int. J. Syst. Evol. Microbiol.">
        <title>The Global Catalogue of Microorganisms (GCM) 10K type strain sequencing project: providing services to taxonomists for standard genome sequencing and annotation.</title>
        <authorList>
            <consortium name="The Broad Institute Genomics Platform"/>
            <consortium name="The Broad Institute Genome Sequencing Center for Infectious Disease"/>
            <person name="Wu L."/>
            <person name="Ma J."/>
        </authorList>
    </citation>
    <scope>NUCLEOTIDE SEQUENCE [LARGE SCALE GENOMIC DNA]</scope>
    <source>
        <strain evidence="4">JCM 13004</strain>
    </source>
</reference>
<dbReference type="InterPro" id="IPR024344">
    <property type="entry name" value="MDMPI_metal-binding"/>
</dbReference>
<dbReference type="InterPro" id="IPR034660">
    <property type="entry name" value="DinB/YfiT-like"/>
</dbReference>
<dbReference type="SUPFAM" id="SSF109854">
    <property type="entry name" value="DinB/YfiT-like putative metalloenzymes"/>
    <property type="match status" value="1"/>
</dbReference>
<accession>A0ABP4DQT6</accession>
<dbReference type="RefSeq" id="WP_344446847.1">
    <property type="nucleotide sequence ID" value="NZ_BAAALF010000308.1"/>
</dbReference>
<evidence type="ECO:0000259" key="2">
    <source>
        <dbReference type="Pfam" id="PF11716"/>
    </source>
</evidence>
<comment type="caution">
    <text evidence="3">The sequence shown here is derived from an EMBL/GenBank/DDBJ whole genome shotgun (WGS) entry which is preliminary data.</text>
</comment>
<dbReference type="InterPro" id="IPR017517">
    <property type="entry name" value="Maleyloyr_isom"/>
</dbReference>
<feature type="region of interest" description="Disordered" evidence="1">
    <location>
        <begin position="208"/>
        <end position="236"/>
    </location>
</feature>
<evidence type="ECO:0000313" key="3">
    <source>
        <dbReference type="EMBL" id="GAA1069092.1"/>
    </source>
</evidence>
<proteinExistence type="predicted"/>
<evidence type="ECO:0000256" key="1">
    <source>
        <dbReference type="SAM" id="MobiDB-lite"/>
    </source>
</evidence>
<dbReference type="EMBL" id="BAAALF010000308">
    <property type="protein sequence ID" value="GAA1069092.1"/>
    <property type="molecule type" value="Genomic_DNA"/>
</dbReference>
<feature type="domain" description="Mycothiol-dependent maleylpyruvate isomerase metal-binding" evidence="2">
    <location>
        <begin position="10"/>
        <end position="144"/>
    </location>
</feature>
<evidence type="ECO:0000313" key="4">
    <source>
        <dbReference type="Proteomes" id="UP001500037"/>
    </source>
</evidence>
<dbReference type="GO" id="GO:0016853">
    <property type="term" value="F:isomerase activity"/>
    <property type="evidence" value="ECO:0007669"/>
    <property type="project" value="UniProtKB-KW"/>
</dbReference>
<dbReference type="SUPFAM" id="SSF55718">
    <property type="entry name" value="SCP-like"/>
    <property type="match status" value="1"/>
</dbReference>
<protein>
    <submittedName>
        <fullName evidence="3">Maleylpyruvate isomerase family mycothiol-dependent enzyme</fullName>
    </submittedName>
</protein>
<dbReference type="Proteomes" id="UP001500037">
    <property type="component" value="Unassembled WGS sequence"/>
</dbReference>
<dbReference type="Pfam" id="PF11716">
    <property type="entry name" value="MDMPI_N"/>
    <property type="match status" value="1"/>
</dbReference>
<organism evidence="3 4">
    <name type="scientific">Kitasatospora nipponensis</name>
    <dbReference type="NCBI Taxonomy" id="258049"/>
    <lineage>
        <taxon>Bacteria</taxon>
        <taxon>Bacillati</taxon>
        <taxon>Actinomycetota</taxon>
        <taxon>Actinomycetes</taxon>
        <taxon>Kitasatosporales</taxon>
        <taxon>Streptomycetaceae</taxon>
        <taxon>Kitasatospora</taxon>
    </lineage>
</organism>
<name>A0ABP4DQT6_9ACTN</name>
<dbReference type="Gene3D" id="1.20.120.450">
    <property type="entry name" value="dinb family like domain"/>
    <property type="match status" value="1"/>
</dbReference>
<keyword evidence="4" id="KW-1185">Reference proteome</keyword>
<dbReference type="NCBIfam" id="TIGR03083">
    <property type="entry name" value="maleylpyruvate isomerase family mycothiol-dependent enzyme"/>
    <property type="match status" value="1"/>
</dbReference>
<dbReference type="InterPro" id="IPR036527">
    <property type="entry name" value="SCP2_sterol-bd_dom_sf"/>
</dbReference>
<feature type="compositionally biased region" description="Pro residues" evidence="1">
    <location>
        <begin position="223"/>
        <end position="236"/>
    </location>
</feature>